<dbReference type="RefSeq" id="WP_167981072.1">
    <property type="nucleotide sequence ID" value="NZ_JAATEJ010000001.1"/>
</dbReference>
<evidence type="ECO:0000256" key="2">
    <source>
        <dbReference type="RuleBase" id="RU003457"/>
    </source>
</evidence>
<evidence type="ECO:0000313" key="4">
    <source>
        <dbReference type="EMBL" id="NJP42235.1"/>
    </source>
</evidence>
<gene>
    <name evidence="4" type="ORF">HCN08_02215</name>
</gene>
<comment type="caution">
    <text evidence="4">The sequence shown here is derived from an EMBL/GenBank/DDBJ whole genome shotgun (WGS) entry which is preliminary data.</text>
</comment>
<name>A0ABX0ZEW6_9ACTN</name>
<keyword evidence="5" id="KW-1185">Reference proteome</keyword>
<dbReference type="EMBL" id="JAATEJ010000001">
    <property type="protein sequence ID" value="NJP42235.1"/>
    <property type="molecule type" value="Genomic_DNA"/>
</dbReference>
<dbReference type="PANTHER" id="PTHR43212">
    <property type="entry name" value="QUERCETIN 2,3-DIOXYGENASE"/>
    <property type="match status" value="1"/>
</dbReference>
<proteinExistence type="inferred from homology"/>
<dbReference type="InterPro" id="IPR012093">
    <property type="entry name" value="Pirin"/>
</dbReference>
<reference evidence="4 5" key="1">
    <citation type="submission" date="2020-03" db="EMBL/GenBank/DDBJ databases">
        <title>WGS of actinomycetes isolated from Thailand.</title>
        <authorList>
            <person name="Thawai C."/>
        </authorList>
    </citation>
    <scope>NUCLEOTIDE SEQUENCE [LARGE SCALE GENOMIC DNA]</scope>
    <source>
        <strain evidence="4 5">PRB2-1</strain>
    </source>
</reference>
<dbReference type="PIRSF" id="PIRSF006232">
    <property type="entry name" value="Pirin"/>
    <property type="match status" value="1"/>
</dbReference>
<dbReference type="SUPFAM" id="SSF51182">
    <property type="entry name" value="RmlC-like cupins"/>
    <property type="match status" value="1"/>
</dbReference>
<accession>A0ABX0ZEW6</accession>
<dbReference type="InterPro" id="IPR003829">
    <property type="entry name" value="Pirin_N_dom"/>
</dbReference>
<dbReference type="Gene3D" id="2.60.120.10">
    <property type="entry name" value="Jelly Rolls"/>
    <property type="match status" value="1"/>
</dbReference>
<dbReference type="Proteomes" id="UP000734511">
    <property type="component" value="Unassembled WGS sequence"/>
</dbReference>
<dbReference type="InterPro" id="IPR011051">
    <property type="entry name" value="RmlC_Cupin_sf"/>
</dbReference>
<dbReference type="PANTHER" id="PTHR43212:SF3">
    <property type="entry name" value="QUERCETIN 2,3-DIOXYGENASE"/>
    <property type="match status" value="1"/>
</dbReference>
<sequence length="232" mass="24215">MIDVRRGADRHRGGDPAAGIDTRHAFSFAGYYDPDDVGFGLLMACNEERLAPGAGFAEHPHRDVEIVTWVIEGELEHVGPDGSPVRLGAGAAQALSAGGGVRHVERNGGAAPLRFLQMWLHPAVYGAAPSYAATPPLPPAPGLTPLASGALPEAPLRLRQPAATLFLGRGPASLPPAPFGYLHALRGPLHLAGGTTLAEGDAARLTSEPVALRAAPEAEYLFWSMQSEPSYG</sequence>
<feature type="domain" description="Pirin N-terminal" evidence="3">
    <location>
        <begin position="17"/>
        <end position="120"/>
    </location>
</feature>
<organism evidence="4 5">
    <name type="scientific">Actinacidiphila epipremni</name>
    <dbReference type="NCBI Taxonomy" id="2053013"/>
    <lineage>
        <taxon>Bacteria</taxon>
        <taxon>Bacillati</taxon>
        <taxon>Actinomycetota</taxon>
        <taxon>Actinomycetes</taxon>
        <taxon>Kitasatosporales</taxon>
        <taxon>Streptomycetaceae</taxon>
        <taxon>Actinacidiphila</taxon>
    </lineage>
</organism>
<comment type="similarity">
    <text evidence="1 2">Belongs to the pirin family.</text>
</comment>
<dbReference type="Pfam" id="PF02678">
    <property type="entry name" value="Pirin"/>
    <property type="match status" value="1"/>
</dbReference>
<evidence type="ECO:0000259" key="3">
    <source>
        <dbReference type="Pfam" id="PF02678"/>
    </source>
</evidence>
<evidence type="ECO:0000256" key="1">
    <source>
        <dbReference type="ARBA" id="ARBA00008416"/>
    </source>
</evidence>
<evidence type="ECO:0000313" key="5">
    <source>
        <dbReference type="Proteomes" id="UP000734511"/>
    </source>
</evidence>
<protein>
    <submittedName>
        <fullName evidence="4">Pirin family protein</fullName>
    </submittedName>
</protein>
<dbReference type="InterPro" id="IPR014710">
    <property type="entry name" value="RmlC-like_jellyroll"/>
</dbReference>